<evidence type="ECO:0000313" key="2">
    <source>
        <dbReference type="EMBL" id="KAK4744942.1"/>
    </source>
</evidence>
<accession>A0AAN7GY36</accession>
<comment type="caution">
    <text evidence="2">The sequence shown here is derived from an EMBL/GenBank/DDBJ whole genome shotgun (WGS) entry which is preliminary data.</text>
</comment>
<sequence>MRWADHDQKEEEMTYGPKGEALVEEDRSVNNKSKRRCLYLPTYLHLPLKEFLSGGCMVAMDNHHNDQGVASDLSTRGLSRSKPLESIPPPLSSVRLFPYRR</sequence>
<reference evidence="2 3" key="1">
    <citation type="journal article" date="2023" name="Hortic Res">
        <title>Pangenome of water caltrop reveals structural variations and asymmetric subgenome divergence after allopolyploidization.</title>
        <authorList>
            <person name="Zhang X."/>
            <person name="Chen Y."/>
            <person name="Wang L."/>
            <person name="Yuan Y."/>
            <person name="Fang M."/>
            <person name="Shi L."/>
            <person name="Lu R."/>
            <person name="Comes H.P."/>
            <person name="Ma Y."/>
            <person name="Chen Y."/>
            <person name="Huang G."/>
            <person name="Zhou Y."/>
            <person name="Zheng Z."/>
            <person name="Qiu Y."/>
        </authorList>
    </citation>
    <scope>NUCLEOTIDE SEQUENCE [LARGE SCALE GENOMIC DNA]</scope>
    <source>
        <tissue evidence="2">Roots</tissue>
    </source>
</reference>
<proteinExistence type="predicted"/>
<protein>
    <submittedName>
        <fullName evidence="2">Uncharacterized protein</fullName>
    </submittedName>
</protein>
<gene>
    <name evidence="2" type="ORF">SAY87_011254</name>
</gene>
<dbReference type="Proteomes" id="UP001345219">
    <property type="component" value="Chromosome 9"/>
</dbReference>
<evidence type="ECO:0000256" key="1">
    <source>
        <dbReference type="SAM" id="MobiDB-lite"/>
    </source>
</evidence>
<name>A0AAN7GY36_9MYRT</name>
<dbReference type="EMBL" id="JAXIOK010000022">
    <property type="protein sequence ID" value="KAK4744942.1"/>
    <property type="molecule type" value="Genomic_DNA"/>
</dbReference>
<evidence type="ECO:0000313" key="3">
    <source>
        <dbReference type="Proteomes" id="UP001345219"/>
    </source>
</evidence>
<feature type="region of interest" description="Disordered" evidence="1">
    <location>
        <begin position="63"/>
        <end position="92"/>
    </location>
</feature>
<dbReference type="AlphaFoldDB" id="A0AAN7GY36"/>
<keyword evidence="3" id="KW-1185">Reference proteome</keyword>
<organism evidence="2 3">
    <name type="scientific">Trapa incisa</name>
    <dbReference type="NCBI Taxonomy" id="236973"/>
    <lineage>
        <taxon>Eukaryota</taxon>
        <taxon>Viridiplantae</taxon>
        <taxon>Streptophyta</taxon>
        <taxon>Embryophyta</taxon>
        <taxon>Tracheophyta</taxon>
        <taxon>Spermatophyta</taxon>
        <taxon>Magnoliopsida</taxon>
        <taxon>eudicotyledons</taxon>
        <taxon>Gunneridae</taxon>
        <taxon>Pentapetalae</taxon>
        <taxon>rosids</taxon>
        <taxon>malvids</taxon>
        <taxon>Myrtales</taxon>
        <taxon>Lythraceae</taxon>
        <taxon>Trapa</taxon>
    </lineage>
</organism>